<sequence length="220" mass="23960">MDVLKKTAAFRVQKQVQGRPIEEVKQLSLSDVPVLPELWSPYTHLTHLLLVCMKPKLVSLDMIGLSQLQVLRHLDVSDNALTVASPPPAVPSLARLLMPNNKLCSLDEVGRLAQSFPNLEILDLVDNDVDTPAHFGSIFEAFPKLVALNSRTRDGTEIIVEESDESNSDEEYGDSNDGESSDEEGQTTSSGSSSCGTEEGSESDAEPLAKRTRTDNHNGC</sequence>
<keyword evidence="1" id="KW-0433">Leucine-rich repeat</keyword>
<proteinExistence type="inferred from homology"/>
<reference evidence="5 6" key="1">
    <citation type="submission" date="2021-02" db="EMBL/GenBank/DDBJ databases">
        <title>Porcisia hertigi Genome sequencing and assembly.</title>
        <authorList>
            <person name="Almutairi H."/>
            <person name="Gatherer D."/>
        </authorList>
    </citation>
    <scope>NUCLEOTIDE SEQUENCE [LARGE SCALE GENOMIC DNA]</scope>
    <source>
        <strain evidence="5 6">C119</strain>
    </source>
</reference>
<protein>
    <submittedName>
        <fullName evidence="5">Uncharacterized protein</fullName>
    </submittedName>
</protein>
<comment type="caution">
    <text evidence="5">The sequence shown here is derived from an EMBL/GenBank/DDBJ whole genome shotgun (WGS) entry which is preliminary data.</text>
</comment>
<feature type="compositionally biased region" description="Basic and acidic residues" evidence="4">
    <location>
        <begin position="207"/>
        <end position="220"/>
    </location>
</feature>
<evidence type="ECO:0000313" key="6">
    <source>
        <dbReference type="Proteomes" id="UP000674318"/>
    </source>
</evidence>
<feature type="region of interest" description="Disordered" evidence="4">
    <location>
        <begin position="159"/>
        <end position="220"/>
    </location>
</feature>
<dbReference type="GO" id="GO:0005634">
    <property type="term" value="C:nucleus"/>
    <property type="evidence" value="ECO:0007669"/>
    <property type="project" value="TreeGrafter"/>
</dbReference>
<organism evidence="5 6">
    <name type="scientific">Porcisia hertigi</name>
    <dbReference type="NCBI Taxonomy" id="2761500"/>
    <lineage>
        <taxon>Eukaryota</taxon>
        <taxon>Discoba</taxon>
        <taxon>Euglenozoa</taxon>
        <taxon>Kinetoplastea</taxon>
        <taxon>Metakinetoplastina</taxon>
        <taxon>Trypanosomatida</taxon>
        <taxon>Trypanosomatidae</taxon>
        <taxon>Leishmaniinae</taxon>
        <taxon>Porcisia</taxon>
    </lineage>
</organism>
<dbReference type="PANTHER" id="PTHR11375:SF0">
    <property type="entry name" value="ACIDIC LEUCINE-RICH NUCLEAR PHOSPHOPROTEIN 32 FAMILY MEMBER A"/>
    <property type="match status" value="1"/>
</dbReference>
<dbReference type="Proteomes" id="UP000674318">
    <property type="component" value="Unassembled WGS sequence"/>
</dbReference>
<evidence type="ECO:0000313" key="5">
    <source>
        <dbReference type="EMBL" id="KAG5504488.1"/>
    </source>
</evidence>
<dbReference type="AlphaFoldDB" id="A0A836LHY8"/>
<gene>
    <name evidence="5" type="ORF">JKF63_04940</name>
</gene>
<name>A0A836LHY8_9TRYP</name>
<dbReference type="InterPro" id="IPR045081">
    <property type="entry name" value="AN32"/>
</dbReference>
<dbReference type="GeneID" id="94290988"/>
<evidence type="ECO:0000256" key="2">
    <source>
        <dbReference type="ARBA" id="ARBA00022737"/>
    </source>
</evidence>
<feature type="compositionally biased region" description="Low complexity" evidence="4">
    <location>
        <begin position="186"/>
        <end position="198"/>
    </location>
</feature>
<dbReference type="PANTHER" id="PTHR11375">
    <property type="entry name" value="ACIDIC LEUCINE-RICH NUCLEAR PHOSPHOPROTEIN 32"/>
    <property type="match status" value="1"/>
</dbReference>
<keyword evidence="6" id="KW-1185">Reference proteome</keyword>
<dbReference type="KEGG" id="phet:94290988"/>
<evidence type="ECO:0000256" key="4">
    <source>
        <dbReference type="SAM" id="MobiDB-lite"/>
    </source>
</evidence>
<dbReference type="Gene3D" id="3.80.10.10">
    <property type="entry name" value="Ribonuclease Inhibitor"/>
    <property type="match status" value="1"/>
</dbReference>
<accession>A0A836LHY8</accession>
<comment type="similarity">
    <text evidence="3">Belongs to the ANP32 family.</text>
</comment>
<dbReference type="GO" id="GO:0042393">
    <property type="term" value="F:histone binding"/>
    <property type="evidence" value="ECO:0007669"/>
    <property type="project" value="TreeGrafter"/>
</dbReference>
<evidence type="ECO:0000256" key="1">
    <source>
        <dbReference type="ARBA" id="ARBA00022614"/>
    </source>
</evidence>
<keyword evidence="2" id="KW-0677">Repeat</keyword>
<dbReference type="EMBL" id="JAFJZO010000023">
    <property type="protein sequence ID" value="KAG5504488.1"/>
    <property type="molecule type" value="Genomic_DNA"/>
</dbReference>
<dbReference type="InterPro" id="IPR032675">
    <property type="entry name" value="LRR_dom_sf"/>
</dbReference>
<dbReference type="SUPFAM" id="SSF52058">
    <property type="entry name" value="L domain-like"/>
    <property type="match status" value="1"/>
</dbReference>
<evidence type="ECO:0000256" key="3">
    <source>
        <dbReference type="ARBA" id="ARBA00025777"/>
    </source>
</evidence>
<feature type="compositionally biased region" description="Acidic residues" evidence="4">
    <location>
        <begin position="159"/>
        <end position="185"/>
    </location>
</feature>
<dbReference type="OrthoDB" id="266138at2759"/>
<dbReference type="RefSeq" id="XP_067757111.1">
    <property type="nucleotide sequence ID" value="XM_067900911.1"/>
</dbReference>